<reference evidence="3" key="1">
    <citation type="submission" date="2020-05" db="EMBL/GenBank/DDBJ databases">
        <authorList>
            <person name="Chiriac C."/>
            <person name="Salcher M."/>
            <person name="Ghai R."/>
            <person name="Kavagutti S V."/>
        </authorList>
    </citation>
    <scope>NUCLEOTIDE SEQUENCE</scope>
</reference>
<dbReference type="Gene3D" id="1.20.58.1000">
    <property type="entry name" value="Metal-sensitive repressor, helix protomer"/>
    <property type="match status" value="1"/>
</dbReference>
<evidence type="ECO:0000313" key="1">
    <source>
        <dbReference type="EMBL" id="CAB4667033.1"/>
    </source>
</evidence>
<dbReference type="GO" id="GO:0046872">
    <property type="term" value="F:metal ion binding"/>
    <property type="evidence" value="ECO:0007669"/>
    <property type="project" value="InterPro"/>
</dbReference>
<dbReference type="EMBL" id="CAFABD010000095">
    <property type="protein sequence ID" value="CAB4826831.1"/>
    <property type="molecule type" value="Genomic_DNA"/>
</dbReference>
<dbReference type="EMBL" id="CAFBOX010000057">
    <property type="protein sequence ID" value="CAB4995501.1"/>
    <property type="molecule type" value="Genomic_DNA"/>
</dbReference>
<dbReference type="GO" id="GO:0003677">
    <property type="term" value="F:DNA binding"/>
    <property type="evidence" value="ECO:0007669"/>
    <property type="project" value="InterPro"/>
</dbReference>
<evidence type="ECO:0000313" key="2">
    <source>
        <dbReference type="EMBL" id="CAB4826831.1"/>
    </source>
</evidence>
<dbReference type="AlphaFoldDB" id="A0A6J7NQT7"/>
<dbReference type="GO" id="GO:0006355">
    <property type="term" value="P:regulation of DNA-templated transcription"/>
    <property type="evidence" value="ECO:0007669"/>
    <property type="project" value="InterPro"/>
</dbReference>
<dbReference type="EMBL" id="CAEZWZ010000024">
    <property type="protein sequence ID" value="CAB4667033.1"/>
    <property type="molecule type" value="Genomic_DNA"/>
</dbReference>
<proteinExistence type="predicted"/>
<accession>A0A6J7NQT7</accession>
<evidence type="ECO:0000313" key="3">
    <source>
        <dbReference type="EMBL" id="CAB4995501.1"/>
    </source>
</evidence>
<dbReference type="PANTHER" id="PTHR33677:SF5">
    <property type="entry name" value="TRANSCRIPTIONAL REPRESSOR FRMR"/>
    <property type="match status" value="1"/>
</dbReference>
<protein>
    <submittedName>
        <fullName evidence="3">Unannotated protein</fullName>
    </submittedName>
</protein>
<name>A0A6J7NQT7_9ZZZZ</name>
<dbReference type="Pfam" id="PF02583">
    <property type="entry name" value="Trns_repr_metal"/>
    <property type="match status" value="1"/>
</dbReference>
<sequence>MAAKEVARDVTHILEDKEQLDAIARRMKRAHGQMGAVVRMLEEGRTCEDIVTQMAAVGKAINTAAFTLISASLKECLEEDKSNSAAVTAKLQKLFLSLA</sequence>
<gene>
    <name evidence="1" type="ORF">UFOPK2329_00279</name>
    <name evidence="2" type="ORF">UFOPK3166_00682</name>
    <name evidence="3" type="ORF">UFOPK4035_00461</name>
</gene>
<dbReference type="CDD" id="cd10148">
    <property type="entry name" value="CsoR-like_DUF156"/>
    <property type="match status" value="1"/>
</dbReference>
<dbReference type="InterPro" id="IPR003735">
    <property type="entry name" value="Metal_Tscrpt_repr"/>
</dbReference>
<dbReference type="InterPro" id="IPR038390">
    <property type="entry name" value="Metal_Tscrpt_repr_sf"/>
</dbReference>
<organism evidence="3">
    <name type="scientific">freshwater metagenome</name>
    <dbReference type="NCBI Taxonomy" id="449393"/>
    <lineage>
        <taxon>unclassified sequences</taxon>
        <taxon>metagenomes</taxon>
        <taxon>ecological metagenomes</taxon>
    </lineage>
</organism>
<dbReference type="PANTHER" id="PTHR33677">
    <property type="entry name" value="TRANSCRIPTIONAL REPRESSOR FRMR-RELATED"/>
    <property type="match status" value="1"/>
</dbReference>